<dbReference type="GO" id="GO:0016757">
    <property type="term" value="F:glycosyltransferase activity"/>
    <property type="evidence" value="ECO:0007669"/>
    <property type="project" value="UniProtKB-KW"/>
</dbReference>
<dbReference type="AlphaFoldDB" id="A0AA41YZQ5"/>
<reference evidence="5" key="1">
    <citation type="submission" date="2022-05" db="EMBL/GenBank/DDBJ databases">
        <authorList>
            <person name="Pankratov T."/>
        </authorList>
    </citation>
    <scope>NUCLEOTIDE SEQUENCE</scope>
    <source>
        <strain evidence="5">BP6-180914</strain>
    </source>
</reference>
<proteinExistence type="inferred from homology"/>
<dbReference type="InterPro" id="IPR050834">
    <property type="entry name" value="Glycosyltransf_2"/>
</dbReference>
<dbReference type="Pfam" id="PF00535">
    <property type="entry name" value="Glycos_transf_2"/>
    <property type="match status" value="1"/>
</dbReference>
<evidence type="ECO:0000313" key="6">
    <source>
        <dbReference type="Proteomes" id="UP001165667"/>
    </source>
</evidence>
<evidence type="ECO:0000256" key="1">
    <source>
        <dbReference type="ARBA" id="ARBA00006739"/>
    </source>
</evidence>
<evidence type="ECO:0000259" key="4">
    <source>
        <dbReference type="Pfam" id="PF00535"/>
    </source>
</evidence>
<comment type="caution">
    <text evidence="5">The sequence shown here is derived from an EMBL/GenBank/DDBJ whole genome shotgun (WGS) entry which is preliminary data.</text>
</comment>
<evidence type="ECO:0000256" key="2">
    <source>
        <dbReference type="ARBA" id="ARBA00022676"/>
    </source>
</evidence>
<dbReference type="Gene3D" id="3.90.550.10">
    <property type="entry name" value="Spore Coat Polysaccharide Biosynthesis Protein SpsA, Chain A"/>
    <property type="match status" value="1"/>
</dbReference>
<dbReference type="PANTHER" id="PTHR43685:SF5">
    <property type="entry name" value="GLYCOSYLTRANSFERASE EPSE-RELATED"/>
    <property type="match status" value="1"/>
</dbReference>
<evidence type="ECO:0000313" key="5">
    <source>
        <dbReference type="EMBL" id="MCW6506657.1"/>
    </source>
</evidence>
<dbReference type="SUPFAM" id="SSF53448">
    <property type="entry name" value="Nucleotide-diphospho-sugar transferases"/>
    <property type="match status" value="1"/>
</dbReference>
<dbReference type="RefSeq" id="WP_282583010.1">
    <property type="nucleotide sequence ID" value="NZ_JAMOIM010000001.1"/>
</dbReference>
<gene>
    <name evidence="5" type="ORF">M8523_01305</name>
</gene>
<dbReference type="CDD" id="cd00761">
    <property type="entry name" value="Glyco_tranf_GTA_type"/>
    <property type="match status" value="1"/>
</dbReference>
<feature type="domain" description="Glycosyltransferase 2-like" evidence="4">
    <location>
        <begin position="3"/>
        <end position="117"/>
    </location>
</feature>
<dbReference type="EMBL" id="JAMOIM010000001">
    <property type="protein sequence ID" value="MCW6506657.1"/>
    <property type="molecule type" value="Genomic_DNA"/>
</dbReference>
<accession>A0AA41YZQ5</accession>
<dbReference type="PANTHER" id="PTHR43685">
    <property type="entry name" value="GLYCOSYLTRANSFERASE"/>
    <property type="match status" value="1"/>
</dbReference>
<keyword evidence="6" id="KW-1185">Reference proteome</keyword>
<sequence length="243" mass="26249">MFSVLIPTKNRPDLLERALRSVLRQQGPSWEAIVADDGDGSGEAAVLAMGDSRITALRTGARGQVPARNMALARARAPFIAFLDDDDWWEAPDHLAHLARALAAGADLAYADGRIVRENDGGVEIPFLAGIDQEAIRHDNMLLVSGIAFTREAATRVGPFDETLPIYWDWDFYLRLAAGGAHFTHAGGDGVRISARQGTASSETHRALRQAQLDRLSALHGLTGLVLRNHESIALDQAAALVE</sequence>
<organism evidence="5 6">
    <name type="scientific">Lichenifustis flavocetrariae</name>
    <dbReference type="NCBI Taxonomy" id="2949735"/>
    <lineage>
        <taxon>Bacteria</taxon>
        <taxon>Pseudomonadati</taxon>
        <taxon>Pseudomonadota</taxon>
        <taxon>Alphaproteobacteria</taxon>
        <taxon>Hyphomicrobiales</taxon>
        <taxon>Lichenihabitantaceae</taxon>
        <taxon>Lichenifustis</taxon>
    </lineage>
</organism>
<dbReference type="Proteomes" id="UP001165667">
    <property type="component" value="Unassembled WGS sequence"/>
</dbReference>
<comment type="similarity">
    <text evidence="1">Belongs to the glycosyltransferase 2 family.</text>
</comment>
<evidence type="ECO:0000256" key="3">
    <source>
        <dbReference type="ARBA" id="ARBA00022679"/>
    </source>
</evidence>
<protein>
    <submittedName>
        <fullName evidence="5">Glycosyltransferase family 2 protein</fullName>
    </submittedName>
</protein>
<keyword evidence="2" id="KW-0328">Glycosyltransferase</keyword>
<dbReference type="InterPro" id="IPR001173">
    <property type="entry name" value="Glyco_trans_2-like"/>
</dbReference>
<dbReference type="InterPro" id="IPR029044">
    <property type="entry name" value="Nucleotide-diphossugar_trans"/>
</dbReference>
<keyword evidence="3" id="KW-0808">Transferase</keyword>
<name>A0AA41YZQ5_9HYPH</name>